<dbReference type="CDD" id="cd04301">
    <property type="entry name" value="NAT_SF"/>
    <property type="match status" value="1"/>
</dbReference>
<dbReference type="RefSeq" id="WP_073605032.1">
    <property type="nucleotide sequence ID" value="NZ_FQXZ01000039.1"/>
</dbReference>
<keyword evidence="3" id="KW-1185">Reference proteome</keyword>
<reference evidence="2 3" key="1">
    <citation type="submission" date="2016-11" db="EMBL/GenBank/DDBJ databases">
        <authorList>
            <person name="Jaros S."/>
            <person name="Januszkiewicz K."/>
            <person name="Wedrychowicz H."/>
        </authorList>
    </citation>
    <scope>NUCLEOTIDE SEQUENCE [LARGE SCALE GENOMIC DNA]</scope>
    <source>
        <strain evidence="2 3">CECT 7868</strain>
    </source>
</reference>
<organism evidence="2 3">
    <name type="scientific">Vibrio aerogenes CECT 7868</name>
    <dbReference type="NCBI Taxonomy" id="1216006"/>
    <lineage>
        <taxon>Bacteria</taxon>
        <taxon>Pseudomonadati</taxon>
        <taxon>Pseudomonadota</taxon>
        <taxon>Gammaproteobacteria</taxon>
        <taxon>Vibrionales</taxon>
        <taxon>Vibrionaceae</taxon>
        <taxon>Vibrio</taxon>
    </lineage>
</organism>
<keyword evidence="2" id="KW-0808">Transferase</keyword>
<dbReference type="STRING" id="1216006.VA7868_03413"/>
<sequence>MDIRVAEYSDYERIAKLHAKSWRMNYKGIMDADYLRDEVDEERKLIWQTRLINPPINQHVVLAEEGNQLCGFICAFGNHDFDKGSIIESLHVEPEYQGNGLAKLLIREATEWIQHYFPDTGVYLEVTEENIKAIQFYDHLGGLHEMNRIWHTPCGCDIPEWIYTWETPQAILSAVE</sequence>
<accession>A0A1M5ZZB2</accession>
<dbReference type="Proteomes" id="UP000184608">
    <property type="component" value="Unassembled WGS sequence"/>
</dbReference>
<dbReference type="Gene3D" id="3.40.630.30">
    <property type="match status" value="1"/>
</dbReference>
<dbReference type="OrthoDB" id="5292888at2"/>
<evidence type="ECO:0000259" key="1">
    <source>
        <dbReference type="PROSITE" id="PS51186"/>
    </source>
</evidence>
<dbReference type="PROSITE" id="PS51186">
    <property type="entry name" value="GNAT"/>
    <property type="match status" value="1"/>
</dbReference>
<dbReference type="GO" id="GO:0016747">
    <property type="term" value="F:acyltransferase activity, transferring groups other than amino-acyl groups"/>
    <property type="evidence" value="ECO:0007669"/>
    <property type="project" value="InterPro"/>
</dbReference>
<dbReference type="SUPFAM" id="SSF55729">
    <property type="entry name" value="Acyl-CoA N-acyltransferases (Nat)"/>
    <property type="match status" value="1"/>
</dbReference>
<evidence type="ECO:0000313" key="2">
    <source>
        <dbReference type="EMBL" id="SHI29528.1"/>
    </source>
</evidence>
<dbReference type="InterPro" id="IPR016181">
    <property type="entry name" value="Acyl_CoA_acyltransferase"/>
</dbReference>
<name>A0A1M5ZZB2_9VIBR</name>
<gene>
    <name evidence="2" type="ORF">VA7868_03413</name>
</gene>
<dbReference type="Pfam" id="PF00583">
    <property type="entry name" value="Acetyltransf_1"/>
    <property type="match status" value="1"/>
</dbReference>
<dbReference type="EMBL" id="FQXZ01000039">
    <property type="protein sequence ID" value="SHI29528.1"/>
    <property type="molecule type" value="Genomic_DNA"/>
</dbReference>
<dbReference type="AlphaFoldDB" id="A0A1M5ZZB2"/>
<protein>
    <submittedName>
        <fullName evidence="2">Putative acetyltransferase</fullName>
    </submittedName>
</protein>
<proteinExistence type="predicted"/>
<feature type="domain" description="N-acetyltransferase" evidence="1">
    <location>
        <begin position="1"/>
        <end position="176"/>
    </location>
</feature>
<evidence type="ECO:0000313" key="3">
    <source>
        <dbReference type="Proteomes" id="UP000184608"/>
    </source>
</evidence>
<dbReference type="InterPro" id="IPR000182">
    <property type="entry name" value="GNAT_dom"/>
</dbReference>